<evidence type="ECO:0000256" key="2">
    <source>
        <dbReference type="SAM" id="Phobius"/>
    </source>
</evidence>
<organism evidence="3 4">
    <name type="scientific">Fusarium equiseti</name>
    <name type="common">Fusarium scirpi</name>
    <dbReference type="NCBI Taxonomy" id="61235"/>
    <lineage>
        <taxon>Eukaryota</taxon>
        <taxon>Fungi</taxon>
        <taxon>Dikarya</taxon>
        <taxon>Ascomycota</taxon>
        <taxon>Pezizomycotina</taxon>
        <taxon>Sordariomycetes</taxon>
        <taxon>Hypocreomycetidae</taxon>
        <taxon>Hypocreales</taxon>
        <taxon>Nectriaceae</taxon>
        <taxon>Fusarium</taxon>
        <taxon>Fusarium incarnatum-equiseti species complex</taxon>
    </lineage>
</organism>
<evidence type="ECO:0000313" key="3">
    <source>
        <dbReference type="EMBL" id="KAJ4136579.1"/>
    </source>
</evidence>
<dbReference type="EMBL" id="JAOQBH010000005">
    <property type="protein sequence ID" value="KAJ4136579.1"/>
    <property type="molecule type" value="Genomic_DNA"/>
</dbReference>
<evidence type="ECO:0000313" key="4">
    <source>
        <dbReference type="Proteomes" id="UP001152024"/>
    </source>
</evidence>
<gene>
    <name evidence="3" type="ORF">NW768_004196</name>
</gene>
<accession>A0ABQ8RJV6</accession>
<reference evidence="3" key="1">
    <citation type="submission" date="2022-09" db="EMBL/GenBank/DDBJ databases">
        <title>Fusarium specimens isolated from Avocado Roots.</title>
        <authorList>
            <person name="Stajich J."/>
            <person name="Roper C."/>
            <person name="Heimlech-Rivalta G."/>
        </authorList>
    </citation>
    <scope>NUCLEOTIDE SEQUENCE</scope>
    <source>
        <strain evidence="3">CF00095</strain>
    </source>
</reference>
<keyword evidence="2" id="KW-0472">Membrane</keyword>
<feature type="transmembrane region" description="Helical" evidence="2">
    <location>
        <begin position="31"/>
        <end position="54"/>
    </location>
</feature>
<dbReference type="Proteomes" id="UP001152024">
    <property type="component" value="Unassembled WGS sequence"/>
</dbReference>
<proteinExistence type="predicted"/>
<protein>
    <submittedName>
        <fullName evidence="3">Uncharacterized protein</fullName>
    </submittedName>
</protein>
<sequence length="350" mass="39119">MSSTSSSAPTDTNGGNSTGSPRNNRLDSGEVAGVAIGCLFAGLIIGTIITWLIFRAKGSRYTRRRRRVEERGRMMHSTRDANSEVLESSGKTMKLENLILQPAPDKQIISEVGRLDDIIRQHVETVYHFEPADVKATTLAQALTSIGYSESLSGLHVETVASWCIETDTRCATLRHVLSHILFSAMDWNSPGSLTLLPKPAVDFMNSIRPIGEYQNNSDVMSFAWTRWRTLSALFLHPTPQDRTPLEVSESDIQDQVDAVANALDSVLRYFVAPDEESQHQQRNHLRLTIVETARLGYTLFSHISDWRFLYNDGSSRQRPVLCVGLEKLSGLDGYRLSSPRRIAEPRLMS</sequence>
<comment type="caution">
    <text evidence="3">The sequence shown here is derived from an EMBL/GenBank/DDBJ whole genome shotgun (WGS) entry which is preliminary data.</text>
</comment>
<keyword evidence="2" id="KW-1133">Transmembrane helix</keyword>
<keyword evidence="4" id="KW-1185">Reference proteome</keyword>
<name>A0ABQ8RJV6_FUSEQ</name>
<feature type="compositionally biased region" description="Polar residues" evidence="1">
    <location>
        <begin position="1"/>
        <end position="23"/>
    </location>
</feature>
<evidence type="ECO:0000256" key="1">
    <source>
        <dbReference type="SAM" id="MobiDB-lite"/>
    </source>
</evidence>
<feature type="region of interest" description="Disordered" evidence="1">
    <location>
        <begin position="1"/>
        <end position="24"/>
    </location>
</feature>
<keyword evidence="2" id="KW-0812">Transmembrane</keyword>